<accession>A0A5P1X493</accession>
<reference evidence="3 4" key="1">
    <citation type="submission" date="2019-09" db="EMBL/GenBank/DDBJ databases">
        <title>Complete Genome Sequence of Lactobacillus nenjiangensis SH-Y15, isolated from sauerkraut.</title>
        <authorList>
            <person name="Yang H."/>
        </authorList>
    </citation>
    <scope>NUCLEOTIDE SEQUENCE [LARGE SCALE GENOMIC DNA]</scope>
    <source>
        <strain evidence="3 4">SH-Y15</strain>
    </source>
</reference>
<proteinExistence type="predicted"/>
<dbReference type="AlphaFoldDB" id="A0A5P1X493"/>
<dbReference type="Proteomes" id="UP000325295">
    <property type="component" value="Chromosome"/>
</dbReference>
<protein>
    <submittedName>
        <fullName evidence="3">Uncharacterized protein</fullName>
    </submittedName>
</protein>
<organism evidence="3 4">
    <name type="scientific">Paucilactobacillus nenjiangensis</name>
    <dbReference type="NCBI Taxonomy" id="1296540"/>
    <lineage>
        <taxon>Bacteria</taxon>
        <taxon>Bacillati</taxon>
        <taxon>Bacillota</taxon>
        <taxon>Bacilli</taxon>
        <taxon>Lactobacillales</taxon>
        <taxon>Lactobacillaceae</taxon>
        <taxon>Paucilactobacillus</taxon>
    </lineage>
</organism>
<evidence type="ECO:0000313" key="3">
    <source>
        <dbReference type="EMBL" id="QER68363.1"/>
    </source>
</evidence>
<keyword evidence="4" id="KW-1185">Reference proteome</keyword>
<evidence type="ECO:0000256" key="2">
    <source>
        <dbReference type="SAM" id="MobiDB-lite"/>
    </source>
</evidence>
<name>A0A5P1X493_9LACO</name>
<gene>
    <name evidence="3" type="ORF">F0161_04815</name>
</gene>
<dbReference type="NCBIfam" id="TIGR03715">
    <property type="entry name" value="KxYKxGKxW"/>
    <property type="match status" value="1"/>
</dbReference>
<dbReference type="InterPro" id="IPR022263">
    <property type="entry name" value="KxYKxGKxW"/>
</dbReference>
<sequence>MQFINIKRRKDAKNTHYRMHKSGK</sequence>
<dbReference type="KEGG" id="lnn:F0161_04815"/>
<dbReference type="EMBL" id="CP043939">
    <property type="protein sequence ID" value="QER68363.1"/>
    <property type="molecule type" value="Genomic_DNA"/>
</dbReference>
<dbReference type="RefSeq" id="WP_150204640.1">
    <property type="nucleotide sequence ID" value="NZ_CP043939.1"/>
</dbReference>
<evidence type="ECO:0000256" key="1">
    <source>
        <dbReference type="ARBA" id="ARBA00022729"/>
    </source>
</evidence>
<evidence type="ECO:0000313" key="4">
    <source>
        <dbReference type="Proteomes" id="UP000325295"/>
    </source>
</evidence>
<keyword evidence="1" id="KW-0732">Signal</keyword>
<feature type="region of interest" description="Disordered" evidence="2">
    <location>
        <begin position="1"/>
        <end position="24"/>
    </location>
</feature>